<sequence>MDILYKFLSHASARYASTSTPLNPVSSEYDSSSAASGSRSTTSSTLDSASIQDEQDEPRLLVSPAEKFAAQVRCARESDFPTLRDLTYLDSAASPPYPTSLPQAHVQDLCTNLYSNPHSHSASAEFTAKKIADIREQVKRSLFHLVSDGGGSTGGEGWDLVFTSGCTASLKLVGESFFCPHTGGSDPAMKREFWVADEAHTSLLGVRDLAGGAGGKVGVFSMDEVAGSMAKAGSSGSAQTKERSPSSATSSTRPPSTLTGERTVGRSATSSRARPRSRSRLIGFPAQCNASGRRYFTPELCSHIRRSTRFRQPDDDSDQHAHDTDDRDDTRTYILLDAASYLSPSQTLDLSQIPYADAPDFITFSFYKIYGYPTGLGGLLVKRSSAGVLVEGKRFWGGGTLQAITPGIGRGTIPQDAPGWKVPKSDLVESLEDGSINVHGIVGISHGPACWAKLFGEDVRERGRYVRWLTRRLVGGLGRMTHANGEKVVRIYMNSRIGRRWIENAADASEADIDTSDWDADDGENDQGPIINFNIVHPSGRLVPPTEVDRLACVQNIHIRSGRHCNPGFIVNHLLEGREDEIVRQYEAGMGCDESANAAVVAASLRISLGVYNTPEDVDTFLTFVKRFWVFDGPEGLESPAASSIEGYELNEIRVYPIKSCAGQTIEPDEEWRLTPHGLEYDREWILMDKRTGKGLSQKRYPRMALVKPCIDVRRRLLVVRAGDRELSVDLDEDGENEFTDTSMQVCVDTVNPKRSDKYRAIDEMLSDFLSLPCALARQAGPGRHSKLGGPTTDRVPLLLSNESPFLLLNQHSVDKVSDWIAEGDTRGLIAKASSFRGNFVIGRPTANVRFAAEGAFQEDAVYRFQIGPHTFIPLSACRRCQMVSIDQETGEKAPETFLTIAKRRRDHRGRILFGTHMMWRDEGNDMDDKRPIIKVGMKVTMTLSE</sequence>
<dbReference type="InterPro" id="IPR015424">
    <property type="entry name" value="PyrdxlP-dep_Trfase"/>
</dbReference>
<feature type="region of interest" description="Disordered" evidence="1">
    <location>
        <begin position="307"/>
        <end position="326"/>
    </location>
</feature>
<evidence type="ECO:0000313" key="4">
    <source>
        <dbReference type="Proteomes" id="UP000812966"/>
    </source>
</evidence>
<comment type="caution">
    <text evidence="3">The sequence shown here is derived from an EMBL/GenBank/DDBJ whole genome shotgun (WGS) entry which is preliminary data.</text>
</comment>
<dbReference type="Proteomes" id="UP000812966">
    <property type="component" value="Unassembled WGS sequence"/>
</dbReference>
<reference evidence="3" key="1">
    <citation type="submission" date="2020-04" db="EMBL/GenBank/DDBJ databases">
        <title>Analysis of mating type loci in Filobasidium floriforme.</title>
        <authorList>
            <person name="Nowrousian M."/>
        </authorList>
    </citation>
    <scope>NUCLEOTIDE SEQUENCE</scope>
    <source>
        <strain evidence="3">CBS 6242</strain>
    </source>
</reference>
<dbReference type="InterPro" id="IPR015422">
    <property type="entry name" value="PyrdxlP-dep_Trfase_small"/>
</dbReference>
<dbReference type="InterPro" id="IPR005302">
    <property type="entry name" value="MoCF_Sase_C"/>
</dbReference>
<dbReference type="GO" id="GO:0030170">
    <property type="term" value="F:pyridoxal phosphate binding"/>
    <property type="evidence" value="ECO:0007669"/>
    <property type="project" value="InterPro"/>
</dbReference>
<dbReference type="AlphaFoldDB" id="A0A8K0JPD1"/>
<dbReference type="OrthoDB" id="10264306at2759"/>
<feature type="region of interest" description="Disordered" evidence="1">
    <location>
        <begin position="231"/>
        <end position="283"/>
    </location>
</feature>
<dbReference type="PANTHER" id="PTHR14237">
    <property type="entry name" value="MOLYBDOPTERIN COFACTOR SULFURASE MOSC"/>
    <property type="match status" value="1"/>
</dbReference>
<dbReference type="GO" id="GO:0003824">
    <property type="term" value="F:catalytic activity"/>
    <property type="evidence" value="ECO:0007669"/>
    <property type="project" value="InterPro"/>
</dbReference>
<proteinExistence type="predicted"/>
<dbReference type="PROSITE" id="PS51340">
    <property type="entry name" value="MOSC"/>
    <property type="match status" value="1"/>
</dbReference>
<dbReference type="Gene3D" id="3.90.1150.10">
    <property type="entry name" value="Aspartate Aminotransferase, domain 1"/>
    <property type="match status" value="1"/>
</dbReference>
<feature type="compositionally biased region" description="Basic and acidic residues" evidence="1">
    <location>
        <begin position="311"/>
        <end position="326"/>
    </location>
</feature>
<evidence type="ECO:0000259" key="2">
    <source>
        <dbReference type="PROSITE" id="PS51340"/>
    </source>
</evidence>
<evidence type="ECO:0000313" key="3">
    <source>
        <dbReference type="EMBL" id="KAG7562377.1"/>
    </source>
</evidence>
<dbReference type="SUPFAM" id="SSF141673">
    <property type="entry name" value="MOSC N-terminal domain-like"/>
    <property type="match status" value="1"/>
</dbReference>
<name>A0A8K0JPD1_9TREE</name>
<feature type="compositionally biased region" description="Low complexity" evidence="1">
    <location>
        <begin position="245"/>
        <end position="257"/>
    </location>
</feature>
<feature type="domain" description="MOSC" evidence="2">
    <location>
        <begin position="759"/>
        <end position="943"/>
    </location>
</feature>
<dbReference type="EMBL" id="JABELV010000033">
    <property type="protein sequence ID" value="KAG7562377.1"/>
    <property type="molecule type" value="Genomic_DNA"/>
</dbReference>
<evidence type="ECO:0000256" key="1">
    <source>
        <dbReference type="SAM" id="MobiDB-lite"/>
    </source>
</evidence>
<dbReference type="Gene3D" id="3.40.640.10">
    <property type="entry name" value="Type I PLP-dependent aspartate aminotransferase-like (Major domain)"/>
    <property type="match status" value="1"/>
</dbReference>
<gene>
    <name evidence="3" type="ORF">FFLO_02157</name>
</gene>
<protein>
    <recommendedName>
        <fullName evidence="2">MOSC domain-containing protein</fullName>
    </recommendedName>
</protein>
<dbReference type="Pfam" id="PF03476">
    <property type="entry name" value="MOSC_N"/>
    <property type="match status" value="1"/>
</dbReference>
<accession>A0A8K0JPD1</accession>
<organism evidence="3 4">
    <name type="scientific">Filobasidium floriforme</name>
    <dbReference type="NCBI Taxonomy" id="5210"/>
    <lineage>
        <taxon>Eukaryota</taxon>
        <taxon>Fungi</taxon>
        <taxon>Dikarya</taxon>
        <taxon>Basidiomycota</taxon>
        <taxon>Agaricomycotina</taxon>
        <taxon>Tremellomycetes</taxon>
        <taxon>Filobasidiales</taxon>
        <taxon>Filobasidiaceae</taxon>
        <taxon>Filobasidium</taxon>
    </lineage>
</organism>
<dbReference type="Pfam" id="PF03473">
    <property type="entry name" value="MOSC"/>
    <property type="match status" value="1"/>
</dbReference>
<feature type="compositionally biased region" description="Low complexity" evidence="1">
    <location>
        <begin position="26"/>
        <end position="50"/>
    </location>
</feature>
<dbReference type="InterPro" id="IPR005303">
    <property type="entry name" value="MOCOS_middle"/>
</dbReference>
<dbReference type="GO" id="GO:0030151">
    <property type="term" value="F:molybdenum ion binding"/>
    <property type="evidence" value="ECO:0007669"/>
    <property type="project" value="InterPro"/>
</dbReference>
<dbReference type="SUPFAM" id="SSF53383">
    <property type="entry name" value="PLP-dependent transferases"/>
    <property type="match status" value="2"/>
</dbReference>
<keyword evidence="4" id="KW-1185">Reference proteome</keyword>
<feature type="region of interest" description="Disordered" evidence="1">
    <location>
        <begin position="17"/>
        <end position="60"/>
    </location>
</feature>
<dbReference type="InterPro" id="IPR015421">
    <property type="entry name" value="PyrdxlP-dep_Trfase_major"/>
</dbReference>
<dbReference type="PANTHER" id="PTHR14237:SF80">
    <property type="entry name" value="MOLYBDENUM COFACTOR SULFURASE"/>
    <property type="match status" value="1"/>
</dbReference>